<evidence type="ECO:0000313" key="2">
    <source>
        <dbReference type="Proteomes" id="UP000003460"/>
    </source>
</evidence>
<organism evidence="1 2">
    <name type="scientific">Alloprevotella tannerae ATCC 51259</name>
    <dbReference type="NCBI Taxonomy" id="626522"/>
    <lineage>
        <taxon>Bacteria</taxon>
        <taxon>Pseudomonadati</taxon>
        <taxon>Bacteroidota</taxon>
        <taxon>Bacteroidia</taxon>
        <taxon>Bacteroidales</taxon>
        <taxon>Prevotellaceae</taxon>
        <taxon>Alloprevotella</taxon>
    </lineage>
</organism>
<reference evidence="1" key="1">
    <citation type="submission" date="2009-09" db="EMBL/GenBank/DDBJ databases">
        <authorList>
            <person name="Weinstock G."/>
            <person name="Sodergren E."/>
            <person name="Clifton S."/>
            <person name="Fulton L."/>
            <person name="Fulton B."/>
            <person name="Courtney L."/>
            <person name="Fronick C."/>
            <person name="Harrison M."/>
            <person name="Strong C."/>
            <person name="Farmer C."/>
            <person name="Delahaunty K."/>
            <person name="Markovic C."/>
            <person name="Hall O."/>
            <person name="Minx P."/>
            <person name="Tomlinson C."/>
            <person name="Mitreva M."/>
            <person name="Nelson J."/>
            <person name="Hou S."/>
            <person name="Wollam A."/>
            <person name="Pepin K.H."/>
            <person name="Johnson M."/>
            <person name="Bhonagiri V."/>
            <person name="Nash W.E."/>
            <person name="Warren W."/>
            <person name="Chinwalla A."/>
            <person name="Mardis E.R."/>
            <person name="Wilson R.K."/>
        </authorList>
    </citation>
    <scope>NUCLEOTIDE SEQUENCE [LARGE SCALE GENOMIC DNA]</scope>
    <source>
        <strain evidence="1">ATCC 51259</strain>
    </source>
</reference>
<protein>
    <submittedName>
        <fullName evidence="1">Uncharacterized protein</fullName>
    </submittedName>
</protein>
<proteinExistence type="predicted"/>
<keyword evidence="2" id="KW-1185">Reference proteome</keyword>
<gene>
    <name evidence="1" type="ORF">GCWU000325_00963</name>
</gene>
<accession>C9LFI1</accession>
<dbReference type="Proteomes" id="UP000003460">
    <property type="component" value="Unassembled WGS sequence"/>
</dbReference>
<dbReference type="AlphaFoldDB" id="C9LFI1"/>
<name>C9LFI1_9BACT</name>
<sequence length="53" mass="5803">MLMHSVNAVSEHSKIVNLLGLVFQNDPTPAGRKCKRPTLRGCFAGVSFGKLIY</sequence>
<dbReference type="EMBL" id="ACIJ02000016">
    <property type="protein sequence ID" value="EEX72500.1"/>
    <property type="molecule type" value="Genomic_DNA"/>
</dbReference>
<dbReference type="HOGENOM" id="CLU_213903_0_0_10"/>
<comment type="caution">
    <text evidence="1">The sequence shown here is derived from an EMBL/GenBank/DDBJ whole genome shotgun (WGS) entry which is preliminary data.</text>
</comment>
<evidence type="ECO:0000313" key="1">
    <source>
        <dbReference type="EMBL" id="EEX72500.1"/>
    </source>
</evidence>